<evidence type="ECO:0000313" key="1">
    <source>
        <dbReference type="EMBL" id="CAK7355653.1"/>
    </source>
</evidence>
<dbReference type="Proteomes" id="UP001314170">
    <property type="component" value="Unassembled WGS sequence"/>
</dbReference>
<gene>
    <name evidence="1" type="ORF">DCAF_LOCUS25913</name>
</gene>
<comment type="caution">
    <text evidence="1">The sequence shown here is derived from an EMBL/GenBank/DDBJ whole genome shotgun (WGS) entry which is preliminary data.</text>
</comment>
<protein>
    <submittedName>
        <fullName evidence="1">Uncharacterized protein</fullName>
    </submittedName>
</protein>
<dbReference type="AlphaFoldDB" id="A0AAV1SS29"/>
<name>A0AAV1SS29_9ROSI</name>
<evidence type="ECO:0000313" key="2">
    <source>
        <dbReference type="Proteomes" id="UP001314170"/>
    </source>
</evidence>
<reference evidence="1 2" key="1">
    <citation type="submission" date="2024-01" db="EMBL/GenBank/DDBJ databases">
        <authorList>
            <person name="Waweru B."/>
        </authorList>
    </citation>
    <scope>NUCLEOTIDE SEQUENCE [LARGE SCALE GENOMIC DNA]</scope>
</reference>
<accession>A0AAV1SS29</accession>
<dbReference type="EMBL" id="CAWUPB010001195">
    <property type="protein sequence ID" value="CAK7355653.1"/>
    <property type="molecule type" value="Genomic_DNA"/>
</dbReference>
<organism evidence="1 2">
    <name type="scientific">Dovyalis caffra</name>
    <dbReference type="NCBI Taxonomy" id="77055"/>
    <lineage>
        <taxon>Eukaryota</taxon>
        <taxon>Viridiplantae</taxon>
        <taxon>Streptophyta</taxon>
        <taxon>Embryophyta</taxon>
        <taxon>Tracheophyta</taxon>
        <taxon>Spermatophyta</taxon>
        <taxon>Magnoliopsida</taxon>
        <taxon>eudicotyledons</taxon>
        <taxon>Gunneridae</taxon>
        <taxon>Pentapetalae</taxon>
        <taxon>rosids</taxon>
        <taxon>fabids</taxon>
        <taxon>Malpighiales</taxon>
        <taxon>Salicaceae</taxon>
        <taxon>Flacourtieae</taxon>
        <taxon>Dovyalis</taxon>
    </lineage>
</organism>
<feature type="non-terminal residue" evidence="1">
    <location>
        <position position="1"/>
    </location>
</feature>
<proteinExistence type="predicted"/>
<keyword evidence="2" id="KW-1185">Reference proteome</keyword>
<sequence length="69" mass="7333">QNMKQVLGPSSSWRVGLGKGVVACCLVRDEDLCGKQHEASERACVGGRVRPVRGAKGVGVREREAVENG</sequence>